<evidence type="ECO:0000256" key="4">
    <source>
        <dbReference type="ARBA" id="ARBA00023273"/>
    </source>
</evidence>
<evidence type="ECO:0000256" key="1">
    <source>
        <dbReference type="ARBA" id="ARBA00004245"/>
    </source>
</evidence>
<dbReference type="AlphaFoldDB" id="A0A2A6CF73"/>
<sequence>MDDFGFPYSTHWRIVYSPPISVYKRIAQRWSSYQVVDMAQSVPPGDIATQLGTKVVIKKEEDDDVIVVHRCTTIQVTNTSSGPIGWTFKTTNMKRLGVDPADGVLDVGETAIIAVSADPFAYGVEDTIDLMVEWTRAPDRAAKQFRREWFQGDARVHKRILSFLPEN</sequence>
<dbReference type="InterPro" id="IPR051155">
    <property type="entry name" value="Nematode_MSP"/>
</dbReference>
<reference evidence="9" key="1">
    <citation type="journal article" date="2008" name="Nat. Genet.">
        <title>The Pristionchus pacificus genome provides a unique perspective on nematode lifestyle and parasitism.</title>
        <authorList>
            <person name="Dieterich C."/>
            <person name="Clifton S.W."/>
            <person name="Schuster L.N."/>
            <person name="Chinwalla A."/>
            <person name="Delehaunty K."/>
            <person name="Dinkelacker I."/>
            <person name="Fulton L."/>
            <person name="Fulton R."/>
            <person name="Godfrey J."/>
            <person name="Minx P."/>
            <person name="Mitreva M."/>
            <person name="Roeseler W."/>
            <person name="Tian H."/>
            <person name="Witte H."/>
            <person name="Yang S.P."/>
            <person name="Wilson R.K."/>
            <person name="Sommer R.J."/>
        </authorList>
    </citation>
    <scope>NUCLEOTIDE SEQUENCE [LARGE SCALE GENOMIC DNA]</scope>
    <source>
        <strain evidence="9">PS312</strain>
    </source>
</reference>
<keyword evidence="2" id="KW-0963">Cytoplasm</keyword>
<dbReference type="InterPro" id="IPR000535">
    <property type="entry name" value="MSP_dom"/>
</dbReference>
<keyword evidence="4" id="KW-0966">Cell projection</keyword>
<dbReference type="Gene3D" id="2.60.40.10">
    <property type="entry name" value="Immunoglobulins"/>
    <property type="match status" value="1"/>
</dbReference>
<dbReference type="PROSITE" id="PS50202">
    <property type="entry name" value="MSP"/>
    <property type="match status" value="1"/>
</dbReference>
<evidence type="ECO:0000313" key="8">
    <source>
        <dbReference type="EnsemblMetazoa" id="PPA38422.1"/>
    </source>
</evidence>
<proteinExistence type="predicted"/>
<dbReference type="GO" id="GO:0005856">
    <property type="term" value="C:cytoskeleton"/>
    <property type="evidence" value="ECO:0007669"/>
    <property type="project" value="UniProtKB-SubCell"/>
</dbReference>
<dbReference type="Proteomes" id="UP000005239">
    <property type="component" value="Unassembled WGS sequence"/>
</dbReference>
<evidence type="ECO:0000256" key="2">
    <source>
        <dbReference type="ARBA" id="ARBA00022490"/>
    </source>
</evidence>
<dbReference type="EnsemblMetazoa" id="PPA38422.1">
    <property type="protein sequence ID" value="PPA38422.1"/>
    <property type="gene ID" value="WBGene00276791"/>
</dbReference>
<comment type="function">
    <text evidence="5 7">Central component in molecular interactions underlying sperm crawling. Forms an extensive filament system that extends from sperm villipoda, along the leading edge of the pseudopod.</text>
</comment>
<dbReference type="PANTHER" id="PTHR22920:SF7">
    <property type="entry name" value="MSP DOMAIN-CONTAINING PROTEIN-RELATED"/>
    <property type="match status" value="1"/>
</dbReference>
<gene>
    <name evidence="8" type="primary">WBGene00276791</name>
</gene>
<reference evidence="8" key="2">
    <citation type="submission" date="2022-06" db="UniProtKB">
        <authorList>
            <consortium name="EnsemblMetazoa"/>
        </authorList>
    </citation>
    <scope>IDENTIFICATION</scope>
    <source>
        <strain evidence="8">PS312</strain>
    </source>
</reference>
<evidence type="ECO:0000256" key="3">
    <source>
        <dbReference type="ARBA" id="ARBA00023212"/>
    </source>
</evidence>
<organism evidence="8 9">
    <name type="scientific">Pristionchus pacificus</name>
    <name type="common">Parasitic nematode worm</name>
    <dbReference type="NCBI Taxonomy" id="54126"/>
    <lineage>
        <taxon>Eukaryota</taxon>
        <taxon>Metazoa</taxon>
        <taxon>Ecdysozoa</taxon>
        <taxon>Nematoda</taxon>
        <taxon>Chromadorea</taxon>
        <taxon>Rhabditida</taxon>
        <taxon>Rhabditina</taxon>
        <taxon>Diplogasteromorpha</taxon>
        <taxon>Diplogasteroidea</taxon>
        <taxon>Neodiplogasteridae</taxon>
        <taxon>Pristionchus</taxon>
    </lineage>
</organism>
<protein>
    <recommendedName>
        <fullName evidence="7">Major sperm protein</fullName>
    </recommendedName>
</protein>
<accession>A0A8R1UW12</accession>
<keyword evidence="9" id="KW-1185">Reference proteome</keyword>
<dbReference type="InterPro" id="IPR013783">
    <property type="entry name" value="Ig-like_fold"/>
</dbReference>
<name>A0A2A6CF73_PRIPA</name>
<dbReference type="PANTHER" id="PTHR22920">
    <property type="entry name" value="MAJOR SPERM PROTEIN"/>
    <property type="match status" value="1"/>
</dbReference>
<evidence type="ECO:0000313" key="9">
    <source>
        <dbReference type="Proteomes" id="UP000005239"/>
    </source>
</evidence>
<dbReference type="SUPFAM" id="SSF49354">
    <property type="entry name" value="PapD-like"/>
    <property type="match status" value="1"/>
</dbReference>
<dbReference type="Pfam" id="PF00635">
    <property type="entry name" value="Motile_Sperm"/>
    <property type="match status" value="1"/>
</dbReference>
<dbReference type="OrthoDB" id="5918453at2759"/>
<dbReference type="InterPro" id="IPR008962">
    <property type="entry name" value="PapD-like_sf"/>
</dbReference>
<keyword evidence="3 7" id="KW-0206">Cytoskeleton</keyword>
<evidence type="ECO:0000256" key="6">
    <source>
        <dbReference type="ARBA" id="ARBA00037818"/>
    </source>
</evidence>
<evidence type="ECO:0000256" key="7">
    <source>
        <dbReference type="RuleBase" id="RU003425"/>
    </source>
</evidence>
<comment type="subcellular location">
    <subcellularLocation>
        <location evidence="6">Cell projection</location>
        <location evidence="6">Pseudopodium</location>
    </subcellularLocation>
    <subcellularLocation>
        <location evidence="1">Cytoplasm</location>
        <location evidence="1">Cytoskeleton</location>
    </subcellularLocation>
</comment>
<evidence type="ECO:0000256" key="5">
    <source>
        <dbReference type="ARBA" id="ARBA00037744"/>
    </source>
</evidence>
<accession>A0A2A6CF73</accession>
<dbReference type="GO" id="GO:0031143">
    <property type="term" value="C:pseudopodium"/>
    <property type="evidence" value="ECO:0007669"/>
    <property type="project" value="UniProtKB-SubCell"/>
</dbReference>